<keyword evidence="3" id="KW-1185">Reference proteome</keyword>
<evidence type="ECO:0000313" key="2">
    <source>
        <dbReference type="EMBL" id="RYR07727.1"/>
    </source>
</evidence>
<comment type="caution">
    <text evidence="2">The sequence shown here is derived from an EMBL/GenBank/DDBJ whole genome shotgun (WGS) entry which is preliminary data.</text>
</comment>
<dbReference type="EMBL" id="SDMP01000015">
    <property type="protein sequence ID" value="RYR07727.1"/>
    <property type="molecule type" value="Genomic_DNA"/>
</dbReference>
<proteinExistence type="predicted"/>
<reference evidence="2 3" key="1">
    <citation type="submission" date="2019-01" db="EMBL/GenBank/DDBJ databases">
        <title>Sequencing of cultivated peanut Arachis hypogaea provides insights into genome evolution and oil improvement.</title>
        <authorList>
            <person name="Chen X."/>
        </authorList>
    </citation>
    <scope>NUCLEOTIDE SEQUENCE [LARGE SCALE GENOMIC DNA]</scope>
    <source>
        <strain evidence="3">cv. Fuhuasheng</strain>
        <tissue evidence="2">Leaves</tissue>
    </source>
</reference>
<feature type="compositionally biased region" description="Basic and acidic residues" evidence="1">
    <location>
        <begin position="409"/>
        <end position="431"/>
    </location>
</feature>
<name>A0A444Z0J9_ARAHY</name>
<feature type="compositionally biased region" description="Basic and acidic residues" evidence="1">
    <location>
        <begin position="619"/>
        <end position="635"/>
    </location>
</feature>
<evidence type="ECO:0000256" key="1">
    <source>
        <dbReference type="SAM" id="MobiDB-lite"/>
    </source>
</evidence>
<evidence type="ECO:0008006" key="4">
    <source>
        <dbReference type="Google" id="ProtNLM"/>
    </source>
</evidence>
<sequence>MEGTANLVVYHNGEIVQNTHERVRFVCHNPFLFVVTCTMTLIELQNGLFQSMENGMSMRVSRIMYRNPVVVFGGLIQFDTIPITDEATVEETGIQNDLDIEDDRVAVYERMHSDSEEDFEATYEAGDEDEDEADNVVVHPSSSQPMCVPPFMRELDLDAIHAPEFSEYANIGIANPEDGEFRIGMEYSSRKSVVAAIRSYTISRGVDYDVYESEPQTFYAKCKMYGRGSNLPVLALVRATYYRLNELFTRKSAETHKRKRAGFTYSVFAQQRIEANIQQAGNIVVHWFDRRNEFTPLGDPETWPAYEGPTLVANPALRRTSKGRPKLTRYLNEMDSHDMRGPRICRLCGAQGHSRSRCPQRAGPSAKNPKPKLTSFVPTSSVPYPSCPNRTATEYTYQVDFAPSVGHMGDLELSHPHPEWPTRTDPGDRAESAASGGCAKSVESGGCAESAESGDCSESGDCPESTESGDCPECDGYHDCGPVAVVYNKETAQTLHAEVDLEVQVAVVQVAVDAEERTQTILVYVRTRPRTNLGTPPWVKSPRLERGTDPATDCFAYWPTLLSMSYAKLSSHEVVLREERCNAGRAECPLLLAGEVVHTQTDASLDPQDAIRHTQTTTKEQRCHTPQDDHATRPV</sequence>
<feature type="region of interest" description="Disordered" evidence="1">
    <location>
        <begin position="408"/>
        <end position="468"/>
    </location>
</feature>
<protein>
    <recommendedName>
        <fullName evidence="4">CCHC-type domain-containing protein</fullName>
    </recommendedName>
</protein>
<feature type="region of interest" description="Disordered" evidence="1">
    <location>
        <begin position="353"/>
        <end position="383"/>
    </location>
</feature>
<dbReference type="Proteomes" id="UP000289738">
    <property type="component" value="Chromosome B05"/>
</dbReference>
<organism evidence="2 3">
    <name type="scientific">Arachis hypogaea</name>
    <name type="common">Peanut</name>
    <dbReference type="NCBI Taxonomy" id="3818"/>
    <lineage>
        <taxon>Eukaryota</taxon>
        <taxon>Viridiplantae</taxon>
        <taxon>Streptophyta</taxon>
        <taxon>Embryophyta</taxon>
        <taxon>Tracheophyta</taxon>
        <taxon>Spermatophyta</taxon>
        <taxon>Magnoliopsida</taxon>
        <taxon>eudicotyledons</taxon>
        <taxon>Gunneridae</taxon>
        <taxon>Pentapetalae</taxon>
        <taxon>rosids</taxon>
        <taxon>fabids</taxon>
        <taxon>Fabales</taxon>
        <taxon>Fabaceae</taxon>
        <taxon>Papilionoideae</taxon>
        <taxon>50 kb inversion clade</taxon>
        <taxon>dalbergioids sensu lato</taxon>
        <taxon>Dalbergieae</taxon>
        <taxon>Pterocarpus clade</taxon>
        <taxon>Arachis</taxon>
    </lineage>
</organism>
<evidence type="ECO:0000313" key="3">
    <source>
        <dbReference type="Proteomes" id="UP000289738"/>
    </source>
</evidence>
<gene>
    <name evidence="2" type="ORF">Ahy_B05g075142</name>
</gene>
<accession>A0A444Z0J9</accession>
<feature type="region of interest" description="Disordered" evidence="1">
    <location>
        <begin position="614"/>
        <end position="635"/>
    </location>
</feature>
<dbReference type="AlphaFoldDB" id="A0A444Z0J9"/>